<evidence type="ECO:0000313" key="2">
    <source>
        <dbReference type="EMBL" id="WSA31551.1"/>
    </source>
</evidence>
<dbReference type="EMBL" id="CP109071">
    <property type="protein sequence ID" value="WSA31551.1"/>
    <property type="molecule type" value="Genomic_DNA"/>
</dbReference>
<evidence type="ECO:0000313" key="3">
    <source>
        <dbReference type="Proteomes" id="UP001334804"/>
    </source>
</evidence>
<organism evidence="2 3">
    <name type="scientific">Micromonospora peucetia</name>
    <dbReference type="NCBI Taxonomy" id="47871"/>
    <lineage>
        <taxon>Bacteria</taxon>
        <taxon>Bacillati</taxon>
        <taxon>Actinomycetota</taxon>
        <taxon>Actinomycetes</taxon>
        <taxon>Micromonosporales</taxon>
        <taxon>Micromonosporaceae</taxon>
        <taxon>Micromonospora</taxon>
    </lineage>
</organism>
<reference evidence="2 3" key="1">
    <citation type="submission" date="2022-10" db="EMBL/GenBank/DDBJ databases">
        <title>The complete genomes of actinobacterial strains from the NBC collection.</title>
        <authorList>
            <person name="Joergensen T.S."/>
            <person name="Alvarez Arevalo M."/>
            <person name="Sterndorff E.B."/>
            <person name="Faurdal D."/>
            <person name="Vuksanovic O."/>
            <person name="Mourched A.-S."/>
            <person name="Charusanti P."/>
            <person name="Shaw S."/>
            <person name="Blin K."/>
            <person name="Weber T."/>
        </authorList>
    </citation>
    <scope>NUCLEOTIDE SEQUENCE [LARGE SCALE GENOMIC DNA]</scope>
    <source>
        <strain evidence="2 3">NBC 01809</strain>
    </source>
</reference>
<accession>A0ABZ1E9Q2</accession>
<sequence length="85" mass="9280">MPDDSAAPAGDRPSDPTYSVDYERAVARKMRALGLSTGSDYWVYVHDDPELVALRRSRSAPAAQIDQQRSLEPPVARQPPVGDDA</sequence>
<proteinExistence type="predicted"/>
<evidence type="ECO:0000256" key="1">
    <source>
        <dbReference type="SAM" id="MobiDB-lite"/>
    </source>
</evidence>
<name>A0ABZ1E9Q2_9ACTN</name>
<dbReference type="Proteomes" id="UP001334804">
    <property type="component" value="Chromosome"/>
</dbReference>
<keyword evidence="3" id="KW-1185">Reference proteome</keyword>
<gene>
    <name evidence="2" type="ORF">OIE14_26010</name>
</gene>
<feature type="region of interest" description="Disordered" evidence="1">
    <location>
        <begin position="58"/>
        <end position="85"/>
    </location>
</feature>
<protein>
    <submittedName>
        <fullName evidence="2">Uncharacterized protein</fullName>
    </submittedName>
</protein>
<dbReference type="RefSeq" id="WP_326563847.1">
    <property type="nucleotide sequence ID" value="NZ_CP109071.1"/>
</dbReference>